<feature type="binding site" evidence="9 12">
    <location>
        <begin position="153"/>
        <end position="154"/>
    </location>
    <ligand>
        <name>substrate</name>
    </ligand>
</feature>
<evidence type="ECO:0000256" key="11">
    <source>
        <dbReference type="PIRSR" id="PIRSR001492-1"/>
    </source>
</evidence>
<accession>A0A1F6LH47</accession>
<dbReference type="GO" id="GO:0004619">
    <property type="term" value="F:phosphoglycerate mutase activity"/>
    <property type="evidence" value="ECO:0007669"/>
    <property type="project" value="UniProtKB-UniRule"/>
</dbReference>
<dbReference type="GO" id="GO:0006096">
    <property type="term" value="P:glycolytic process"/>
    <property type="evidence" value="ECO:0007669"/>
    <property type="project" value="UniProtKB-UniRule"/>
</dbReference>
<feature type="binding site" evidence="9 13">
    <location>
        <position position="12"/>
    </location>
    <ligand>
        <name>Mn(2+)</name>
        <dbReference type="ChEBI" id="CHEBI:29035"/>
        <label>2</label>
    </ligand>
</feature>
<evidence type="ECO:0000256" key="1">
    <source>
        <dbReference type="ARBA" id="ARBA00000370"/>
    </source>
</evidence>
<feature type="domain" description="Metalloenzyme" evidence="14">
    <location>
        <begin position="4"/>
        <end position="512"/>
    </location>
</feature>
<dbReference type="UniPathway" id="UPA00109">
    <property type="reaction ID" value="UER00186"/>
</dbReference>
<dbReference type="InterPro" id="IPR017850">
    <property type="entry name" value="Alkaline_phosphatase_core_sf"/>
</dbReference>
<dbReference type="HAMAP" id="MF_01038">
    <property type="entry name" value="GpmI"/>
    <property type="match status" value="1"/>
</dbReference>
<keyword evidence="7 9" id="KW-0464">Manganese</keyword>
<dbReference type="InterPro" id="IPR005995">
    <property type="entry name" value="Pgm_bpd_ind"/>
</dbReference>
<comment type="catalytic activity">
    <reaction evidence="1 9">
        <text>(2R)-2-phosphoglycerate = (2R)-3-phosphoglycerate</text>
        <dbReference type="Rhea" id="RHEA:15901"/>
        <dbReference type="ChEBI" id="CHEBI:58272"/>
        <dbReference type="ChEBI" id="CHEBI:58289"/>
        <dbReference type="EC" id="5.4.2.12"/>
    </reaction>
</comment>
<feature type="binding site" evidence="9 12">
    <location>
        <position position="123"/>
    </location>
    <ligand>
        <name>substrate</name>
    </ligand>
</feature>
<evidence type="ECO:0000256" key="12">
    <source>
        <dbReference type="PIRSR" id="PIRSR001492-2"/>
    </source>
</evidence>
<organism evidence="16 17">
    <name type="scientific">Candidatus Magasanikbacteria bacterium RIFCSPHIGHO2_01_FULL_33_34</name>
    <dbReference type="NCBI Taxonomy" id="1798671"/>
    <lineage>
        <taxon>Bacteria</taxon>
        <taxon>Candidatus Magasanikiibacteriota</taxon>
    </lineage>
</organism>
<dbReference type="Gene3D" id="3.40.1450.10">
    <property type="entry name" value="BPG-independent phosphoglycerate mutase, domain B"/>
    <property type="match status" value="1"/>
</dbReference>
<dbReference type="Proteomes" id="UP000177067">
    <property type="component" value="Unassembled WGS sequence"/>
</dbReference>
<evidence type="ECO:0000256" key="3">
    <source>
        <dbReference type="ARBA" id="ARBA00004798"/>
    </source>
</evidence>
<dbReference type="EMBL" id="MFPS01000009">
    <property type="protein sequence ID" value="OGH58615.1"/>
    <property type="molecule type" value="Genomic_DNA"/>
</dbReference>
<dbReference type="PANTHER" id="PTHR31637:SF0">
    <property type="entry name" value="2,3-BISPHOSPHOGLYCERATE-INDEPENDENT PHOSPHOGLYCERATE MUTASE"/>
    <property type="match status" value="1"/>
</dbReference>
<feature type="binding site" evidence="9 12">
    <location>
        <position position="191"/>
    </location>
    <ligand>
        <name>substrate</name>
    </ligand>
</feature>
<evidence type="ECO:0000256" key="13">
    <source>
        <dbReference type="PIRSR" id="PIRSR001492-3"/>
    </source>
</evidence>
<evidence type="ECO:0000259" key="14">
    <source>
        <dbReference type="Pfam" id="PF01676"/>
    </source>
</evidence>
<dbReference type="CDD" id="cd16010">
    <property type="entry name" value="iPGM"/>
    <property type="match status" value="1"/>
</dbReference>
<dbReference type="NCBIfam" id="TIGR01307">
    <property type="entry name" value="pgm_bpd_ind"/>
    <property type="match status" value="1"/>
</dbReference>
<evidence type="ECO:0000256" key="8">
    <source>
        <dbReference type="ARBA" id="ARBA00023235"/>
    </source>
</evidence>
<feature type="binding site" evidence="9 12">
    <location>
        <position position="333"/>
    </location>
    <ligand>
        <name>substrate</name>
    </ligand>
</feature>
<dbReference type="InterPro" id="IPR036646">
    <property type="entry name" value="PGAM_B_sf"/>
</dbReference>
<dbReference type="FunFam" id="3.40.1450.10:FF:000002">
    <property type="entry name" value="2,3-bisphosphoglycerate-independent phosphoglycerate mutase"/>
    <property type="match status" value="1"/>
</dbReference>
<dbReference type="Pfam" id="PF06415">
    <property type="entry name" value="iPGM_N"/>
    <property type="match status" value="1"/>
</dbReference>
<feature type="binding site" evidence="9 12">
    <location>
        <begin position="260"/>
        <end position="263"/>
    </location>
    <ligand>
        <name>substrate</name>
    </ligand>
</feature>
<name>A0A1F6LH47_9BACT</name>
<comment type="caution">
    <text evidence="16">The sequence shown here is derived from an EMBL/GenBank/DDBJ whole genome shotgun (WGS) entry which is preliminary data.</text>
</comment>
<dbReference type="AlphaFoldDB" id="A0A1F6LH47"/>
<gene>
    <name evidence="9" type="primary">gpmI</name>
    <name evidence="16" type="ORF">A2725_02855</name>
</gene>
<dbReference type="Gene3D" id="3.40.720.10">
    <property type="entry name" value="Alkaline Phosphatase, subunit A"/>
    <property type="match status" value="1"/>
</dbReference>
<reference evidence="16 17" key="1">
    <citation type="journal article" date="2016" name="Nat. Commun.">
        <title>Thousands of microbial genomes shed light on interconnected biogeochemical processes in an aquifer system.</title>
        <authorList>
            <person name="Anantharaman K."/>
            <person name="Brown C.T."/>
            <person name="Hug L.A."/>
            <person name="Sharon I."/>
            <person name="Castelle C.J."/>
            <person name="Probst A.J."/>
            <person name="Thomas B.C."/>
            <person name="Singh A."/>
            <person name="Wilkins M.J."/>
            <person name="Karaoz U."/>
            <person name="Brodie E.L."/>
            <person name="Williams K.H."/>
            <person name="Hubbard S.S."/>
            <person name="Banfield J.F."/>
        </authorList>
    </citation>
    <scope>NUCLEOTIDE SEQUENCE [LARGE SCALE GENOMIC DNA]</scope>
</reference>
<feature type="binding site" evidence="9 13">
    <location>
        <position position="404"/>
    </location>
    <ligand>
        <name>Mn(2+)</name>
        <dbReference type="ChEBI" id="CHEBI:29035"/>
        <label>1</label>
    </ligand>
</feature>
<dbReference type="PIRSF" id="PIRSF001492">
    <property type="entry name" value="IPGAM"/>
    <property type="match status" value="1"/>
</dbReference>
<evidence type="ECO:0000256" key="10">
    <source>
        <dbReference type="NCBIfam" id="TIGR01307"/>
    </source>
</evidence>
<dbReference type="InterPro" id="IPR011258">
    <property type="entry name" value="BPG-indep_PGM_N"/>
</dbReference>
<dbReference type="GO" id="GO:0030145">
    <property type="term" value="F:manganese ion binding"/>
    <property type="evidence" value="ECO:0007669"/>
    <property type="project" value="UniProtKB-UniRule"/>
</dbReference>
<feature type="binding site" evidence="9 13">
    <location>
        <position position="442"/>
    </location>
    <ligand>
        <name>Mn(2+)</name>
        <dbReference type="ChEBI" id="CHEBI:29035"/>
        <label>2</label>
    </ligand>
</feature>
<keyword evidence="5 9" id="KW-0479">Metal-binding</keyword>
<keyword evidence="8 9" id="KW-0413">Isomerase</keyword>
<comment type="similarity">
    <text evidence="4 9">Belongs to the BPG-independent phosphoglycerate mutase family.</text>
</comment>
<dbReference type="PANTHER" id="PTHR31637">
    <property type="entry name" value="2,3-BISPHOSPHOGLYCERATE-INDEPENDENT PHOSPHOGLYCERATE MUTASE"/>
    <property type="match status" value="1"/>
</dbReference>
<comment type="subunit">
    <text evidence="9">Monomer.</text>
</comment>
<proteinExistence type="inferred from homology"/>
<dbReference type="GO" id="GO:0005829">
    <property type="term" value="C:cytosol"/>
    <property type="evidence" value="ECO:0007669"/>
    <property type="project" value="TreeGrafter"/>
</dbReference>
<evidence type="ECO:0000256" key="7">
    <source>
        <dbReference type="ARBA" id="ARBA00023211"/>
    </source>
</evidence>
<evidence type="ECO:0000256" key="2">
    <source>
        <dbReference type="ARBA" id="ARBA00002315"/>
    </source>
</evidence>
<evidence type="ECO:0000313" key="17">
    <source>
        <dbReference type="Proteomes" id="UP000177067"/>
    </source>
</evidence>
<comment type="function">
    <text evidence="2 9">Catalyzes the interconversion of 2-phosphoglycerate and 3-phosphoglycerate.</text>
</comment>
<evidence type="ECO:0000313" key="16">
    <source>
        <dbReference type="EMBL" id="OGH58615.1"/>
    </source>
</evidence>
<evidence type="ECO:0000256" key="6">
    <source>
        <dbReference type="ARBA" id="ARBA00023152"/>
    </source>
</evidence>
<dbReference type="Pfam" id="PF01676">
    <property type="entry name" value="Metalloenzyme"/>
    <property type="match status" value="1"/>
</dbReference>
<evidence type="ECO:0000256" key="5">
    <source>
        <dbReference type="ARBA" id="ARBA00022723"/>
    </source>
</evidence>
<dbReference type="EC" id="5.4.2.12" evidence="9 10"/>
<evidence type="ECO:0000256" key="9">
    <source>
        <dbReference type="HAMAP-Rule" id="MF_01038"/>
    </source>
</evidence>
<dbReference type="SUPFAM" id="SSF53649">
    <property type="entry name" value="Alkaline phosphatase-like"/>
    <property type="match status" value="1"/>
</dbReference>
<evidence type="ECO:0000259" key="15">
    <source>
        <dbReference type="Pfam" id="PF06415"/>
    </source>
</evidence>
<comment type="cofactor">
    <cofactor evidence="9">
        <name>Mn(2+)</name>
        <dbReference type="ChEBI" id="CHEBI:29035"/>
    </cofactor>
    <text evidence="9">Binds 2 manganese ions per subunit.</text>
</comment>
<protein>
    <recommendedName>
        <fullName evidence="9 10">2,3-bisphosphoglycerate-independent phosphoglycerate mutase</fullName>
        <shortName evidence="9">BPG-independent PGAM</shortName>
        <shortName evidence="9">Phosphoglyceromutase</shortName>
        <shortName evidence="9">iPGM</shortName>
        <ecNumber evidence="9 10">5.4.2.12</ecNumber>
    </recommendedName>
</protein>
<feature type="active site" description="Phosphoserine intermediate" evidence="9 11">
    <location>
        <position position="62"/>
    </location>
</feature>
<feature type="binding site" evidence="9 13">
    <location>
        <position position="62"/>
    </location>
    <ligand>
        <name>Mn(2+)</name>
        <dbReference type="ChEBI" id="CHEBI:29035"/>
        <label>2</label>
    </ligand>
</feature>
<feature type="binding site" evidence="9 13">
    <location>
        <position position="441"/>
    </location>
    <ligand>
        <name>Mn(2+)</name>
        <dbReference type="ChEBI" id="CHEBI:29035"/>
        <label>2</label>
    </ligand>
</feature>
<keyword evidence="6 9" id="KW-0324">Glycolysis</keyword>
<dbReference type="InterPro" id="IPR006124">
    <property type="entry name" value="Metalloenzyme"/>
</dbReference>
<evidence type="ECO:0000256" key="4">
    <source>
        <dbReference type="ARBA" id="ARBA00008819"/>
    </source>
</evidence>
<comment type="pathway">
    <text evidence="3 9">Carbohydrate degradation; glycolysis; pyruvate from D-glyceraldehyde 3-phosphate: step 3/5.</text>
</comment>
<feature type="binding site" evidence="9 13">
    <location>
        <position position="400"/>
    </location>
    <ligand>
        <name>Mn(2+)</name>
        <dbReference type="ChEBI" id="CHEBI:29035"/>
        <label>1</label>
    </ligand>
</feature>
<sequence>MRPKPVVLAIIDGWGVAPDSKGNAIFHAKTPNYDKFIKEYPAMTLYASGNEVGLQFGEMGNSEVGHLNIGAGRVYYQTFPRINKSISDQSFFENDAFKKVTEHVKQNKSALHLIGLVSPGNIHASQTHCYALLELAKKNKLKKVYLHVILDGRDTLYNGGIDYVEQMQKKMKELKIGEIATISGRYYAMDRDNRWDRTEKAYRAMAEGQGKIYEDVSEAIQTSYREEVFDEEFVPVVIGSNNKPKAVIKNDDGVVFFNFRPDRARQLTKAFVLPSFAKFEREYIKNLFFVTMTEYEKEIPVVVAFSPMVVHNSMTQVISDAGLKQFHVAETEKYAHITFFLNGTIEEPFEGEERQIIASPQVAKYDLAPEMSTPEITKEVVKAIEADRFDVIFLNYASPDMVGHTSNYDAVLLAVESVDKGLGSIAEHVLAKDGVFLITADHGNAEEILNIQTGEMNKEHSTNPVPFLIIANKYRGQAGPGGDPPDTDLSLIKPVGVLADVAPTILELLEIDIPPEMTGRSLLV</sequence>
<dbReference type="SUPFAM" id="SSF64158">
    <property type="entry name" value="2,3-Bisphosphoglycerate-independent phosphoglycerate mutase, substrate-binding domain"/>
    <property type="match status" value="1"/>
</dbReference>
<feature type="domain" description="BPG-independent PGAM N-terminal" evidence="15">
    <location>
        <begin position="82"/>
        <end position="297"/>
    </location>
</feature>
<feature type="binding site" evidence="9 12">
    <location>
        <position position="185"/>
    </location>
    <ligand>
        <name>substrate</name>
    </ligand>
</feature>
<dbReference type="GO" id="GO:0006007">
    <property type="term" value="P:glucose catabolic process"/>
    <property type="evidence" value="ECO:0007669"/>
    <property type="project" value="InterPro"/>
</dbReference>
<feature type="binding site" evidence="9 13">
    <location>
        <position position="460"/>
    </location>
    <ligand>
        <name>Mn(2+)</name>
        <dbReference type="ChEBI" id="CHEBI:29035"/>
        <label>1</label>
    </ligand>
</feature>